<evidence type="ECO:0000313" key="3">
    <source>
        <dbReference type="Proteomes" id="UP000266669"/>
    </source>
</evidence>
<reference evidence="3" key="1">
    <citation type="submission" date="2018-05" db="EMBL/GenBank/DDBJ databases">
        <title>Leptospira yasudae sp. nov. and Leptospira stimsonii sp. nov., two pathogenic species of the genus Leptospira isolated from environmental sources.</title>
        <authorList>
            <person name="Casanovas-Massana A."/>
            <person name="Hamond C."/>
            <person name="Santos L.A."/>
            <person name="Hacker K.P."/>
            <person name="Balassiano I."/>
            <person name="Medeiros M.A."/>
            <person name="Reis M.G."/>
            <person name="Ko A.I."/>
            <person name="Wunder E.A."/>
        </authorList>
    </citation>
    <scope>NUCLEOTIDE SEQUENCE [LARGE SCALE GENOMIC DNA]</scope>
    <source>
        <strain evidence="3">AMB6-RJ</strain>
    </source>
</reference>
<sequence length="219" mass="25960">MYQGSSRNFDSVVNKKSILIALTLILPASIIIGNILLFNSTKDKIKVFETKPPFLAFDFTNSYLKERDSRIGNLLDGNPTTTWTKVRDSTRKEDFQLELRQTHHLSQGKPRISDWKYLQIRACPETQENLKIDLVLRESIDMDKELRMPKDEIRGELFLEFSKTKHLKIPLKPYYKAEESEEFPQKMFIWTIFGTWMQDHKNQRKKERLCLEDIWLSED</sequence>
<proteinExistence type="predicted"/>
<keyword evidence="1" id="KW-1133">Transmembrane helix</keyword>
<dbReference type="AlphaFoldDB" id="A0A8B3CUP6"/>
<organism evidence="2 3">
    <name type="scientific">Leptospira stimsonii</name>
    <dbReference type="NCBI Taxonomy" id="2202203"/>
    <lineage>
        <taxon>Bacteria</taxon>
        <taxon>Pseudomonadati</taxon>
        <taxon>Spirochaetota</taxon>
        <taxon>Spirochaetia</taxon>
        <taxon>Leptospirales</taxon>
        <taxon>Leptospiraceae</taxon>
        <taxon>Leptospira</taxon>
    </lineage>
</organism>
<comment type="caution">
    <text evidence="2">The sequence shown here is derived from an EMBL/GenBank/DDBJ whole genome shotgun (WGS) entry which is preliminary data.</text>
</comment>
<keyword evidence="1" id="KW-0472">Membrane</keyword>
<accession>A0A8B3CUP6</accession>
<evidence type="ECO:0000313" key="2">
    <source>
        <dbReference type="EMBL" id="RHX88981.1"/>
    </source>
</evidence>
<protein>
    <submittedName>
        <fullName evidence="2">Uncharacterized protein</fullName>
    </submittedName>
</protein>
<name>A0A8B3CUP6_9LEPT</name>
<keyword evidence="1" id="KW-0812">Transmembrane</keyword>
<dbReference type="Proteomes" id="UP000266669">
    <property type="component" value="Unassembled WGS sequence"/>
</dbReference>
<gene>
    <name evidence="2" type="ORF">DLM78_04785</name>
</gene>
<dbReference type="EMBL" id="QHCS01000001">
    <property type="protein sequence ID" value="RHX88981.1"/>
    <property type="molecule type" value="Genomic_DNA"/>
</dbReference>
<evidence type="ECO:0000256" key="1">
    <source>
        <dbReference type="SAM" id="Phobius"/>
    </source>
</evidence>
<feature type="transmembrane region" description="Helical" evidence="1">
    <location>
        <begin position="18"/>
        <end position="38"/>
    </location>
</feature>